<keyword evidence="5" id="KW-0676">Redox-active center</keyword>
<evidence type="ECO:0000256" key="3">
    <source>
        <dbReference type="ARBA" id="ARBA00023002"/>
    </source>
</evidence>
<dbReference type="AlphaFoldDB" id="A0A1G2QNH8"/>
<keyword evidence="4" id="KW-1015">Disulfide bond</keyword>
<dbReference type="PANTHER" id="PTHR13887:SF14">
    <property type="entry name" value="DISULFIDE BOND FORMATION PROTEIN D"/>
    <property type="match status" value="1"/>
</dbReference>
<keyword evidence="6" id="KW-0812">Transmembrane</keyword>
<evidence type="ECO:0000256" key="1">
    <source>
        <dbReference type="ARBA" id="ARBA00005791"/>
    </source>
</evidence>
<name>A0A1G2QNH8_9BACT</name>
<dbReference type="SUPFAM" id="SSF52833">
    <property type="entry name" value="Thioredoxin-like"/>
    <property type="match status" value="1"/>
</dbReference>
<keyword evidence="6" id="KW-0472">Membrane</keyword>
<dbReference type="Proteomes" id="UP000177140">
    <property type="component" value="Unassembled WGS sequence"/>
</dbReference>
<protein>
    <recommendedName>
        <fullName evidence="7">Thioredoxin domain-containing protein</fullName>
    </recommendedName>
</protein>
<dbReference type="Gene3D" id="3.40.30.10">
    <property type="entry name" value="Glutaredoxin"/>
    <property type="match status" value="1"/>
</dbReference>
<dbReference type="PANTHER" id="PTHR13887">
    <property type="entry name" value="GLUTATHIONE S-TRANSFERASE KAPPA"/>
    <property type="match status" value="1"/>
</dbReference>
<dbReference type="GO" id="GO:0016491">
    <property type="term" value="F:oxidoreductase activity"/>
    <property type="evidence" value="ECO:0007669"/>
    <property type="project" value="UniProtKB-KW"/>
</dbReference>
<keyword evidence="6" id="KW-1133">Transmembrane helix</keyword>
<comment type="similarity">
    <text evidence="1">Belongs to the thioredoxin family. DsbA subfamily.</text>
</comment>
<feature type="domain" description="Thioredoxin" evidence="7">
    <location>
        <begin position="56"/>
        <end position="244"/>
    </location>
</feature>
<dbReference type="PROSITE" id="PS51352">
    <property type="entry name" value="THIOREDOXIN_2"/>
    <property type="match status" value="1"/>
</dbReference>
<dbReference type="InterPro" id="IPR036249">
    <property type="entry name" value="Thioredoxin-like_sf"/>
</dbReference>
<evidence type="ECO:0000313" key="8">
    <source>
        <dbReference type="EMBL" id="OHA62190.1"/>
    </source>
</evidence>
<dbReference type="InterPro" id="IPR012336">
    <property type="entry name" value="Thioredoxin-like_fold"/>
</dbReference>
<keyword evidence="2" id="KW-0732">Signal</keyword>
<dbReference type="Pfam" id="PF13462">
    <property type="entry name" value="Thioredoxin_4"/>
    <property type="match status" value="1"/>
</dbReference>
<evidence type="ECO:0000256" key="4">
    <source>
        <dbReference type="ARBA" id="ARBA00023157"/>
    </source>
</evidence>
<accession>A0A1G2QNH8</accession>
<evidence type="ECO:0000259" key="7">
    <source>
        <dbReference type="PROSITE" id="PS51352"/>
    </source>
</evidence>
<reference evidence="8 9" key="1">
    <citation type="journal article" date="2016" name="Nat. Commun.">
        <title>Thousands of microbial genomes shed light on interconnected biogeochemical processes in an aquifer system.</title>
        <authorList>
            <person name="Anantharaman K."/>
            <person name="Brown C.T."/>
            <person name="Hug L.A."/>
            <person name="Sharon I."/>
            <person name="Castelle C.J."/>
            <person name="Probst A.J."/>
            <person name="Thomas B.C."/>
            <person name="Singh A."/>
            <person name="Wilkins M.J."/>
            <person name="Karaoz U."/>
            <person name="Brodie E.L."/>
            <person name="Williams K.H."/>
            <person name="Hubbard S.S."/>
            <person name="Banfield J.F."/>
        </authorList>
    </citation>
    <scope>NUCLEOTIDE SEQUENCE [LARGE SCALE GENOMIC DNA]</scope>
</reference>
<comment type="caution">
    <text evidence="8">The sequence shown here is derived from an EMBL/GenBank/DDBJ whole genome shotgun (WGS) entry which is preliminary data.</text>
</comment>
<proteinExistence type="inferred from homology"/>
<feature type="transmembrane region" description="Helical" evidence="6">
    <location>
        <begin position="32"/>
        <end position="52"/>
    </location>
</feature>
<evidence type="ECO:0000256" key="6">
    <source>
        <dbReference type="SAM" id="Phobius"/>
    </source>
</evidence>
<keyword evidence="3" id="KW-0560">Oxidoreductase</keyword>
<evidence type="ECO:0000256" key="2">
    <source>
        <dbReference type="ARBA" id="ARBA00022729"/>
    </source>
</evidence>
<gene>
    <name evidence="8" type="ORF">A2556_01010</name>
</gene>
<evidence type="ECO:0000313" key="9">
    <source>
        <dbReference type="Proteomes" id="UP000177140"/>
    </source>
</evidence>
<dbReference type="EMBL" id="MHTM01000019">
    <property type="protein sequence ID" value="OHA62190.1"/>
    <property type="molecule type" value="Genomic_DNA"/>
</dbReference>
<sequence length="246" mass="28084">MEEKQLNKYEQHRLEKIEREKMKHGNQRRRKLWRYALWLGVLVLLAGTIWQVNRLVSGGAKVPLTATSTASILSIKDSDWKIGANTSPVVLIEYSDFQCPACAEYSKLVDRLKKDYPEKLTVVYRHYPWFFHLQAMNAALASEAAGAQGQFWAMHDLLFAKQKDWSGTTGQEIFVTYAQTLNLDLPAFRLAMTDKNLRAKIEGQLAEGKSLGIDYTPAFALNGKIIANPRSYEEFKRVIDQALQSR</sequence>
<evidence type="ECO:0000256" key="5">
    <source>
        <dbReference type="ARBA" id="ARBA00023284"/>
    </source>
</evidence>
<dbReference type="InterPro" id="IPR013766">
    <property type="entry name" value="Thioredoxin_domain"/>
</dbReference>
<organism evidence="8 9">
    <name type="scientific">Candidatus Vogelbacteria bacterium RIFOXYD2_FULL_44_9</name>
    <dbReference type="NCBI Taxonomy" id="1802441"/>
    <lineage>
        <taxon>Bacteria</taxon>
        <taxon>Candidatus Vogeliibacteriota</taxon>
    </lineage>
</organism>